<feature type="region of interest" description="Disordered" evidence="6">
    <location>
        <begin position="261"/>
        <end position="287"/>
    </location>
</feature>
<accession>A0A182SAG7</accession>
<feature type="compositionally biased region" description="Polar residues" evidence="6">
    <location>
        <begin position="261"/>
        <end position="271"/>
    </location>
</feature>
<proteinExistence type="inferred from homology"/>
<dbReference type="EnsemblMetazoa" id="AMAM002891-RA">
    <property type="protein sequence ID" value="AMAM002891-PA"/>
    <property type="gene ID" value="AMAM002891"/>
</dbReference>
<keyword evidence="9" id="KW-1185">Reference proteome</keyword>
<comment type="subunit">
    <text evidence="4">Component of the ER membrane protein complex (EMC).</text>
</comment>
<reference evidence="8" key="2">
    <citation type="submission" date="2020-05" db="UniProtKB">
        <authorList>
            <consortium name="EnsemblMetazoa"/>
        </authorList>
    </citation>
    <scope>IDENTIFICATION</scope>
    <source>
        <strain evidence="8">maculatus3</strain>
    </source>
</reference>
<keyword evidence="2" id="KW-0677">Repeat</keyword>
<feature type="coiled-coil region" evidence="5">
    <location>
        <begin position="87"/>
        <end position="118"/>
    </location>
</feature>
<evidence type="ECO:0000256" key="1">
    <source>
        <dbReference type="ARBA" id="ARBA00010361"/>
    </source>
</evidence>
<reference evidence="9" key="1">
    <citation type="submission" date="2013-09" db="EMBL/GenBank/DDBJ databases">
        <title>The Genome Sequence of Anopheles maculatus species B.</title>
        <authorList>
            <consortium name="The Broad Institute Genomics Platform"/>
            <person name="Neafsey D.E."/>
            <person name="Besansky N."/>
            <person name="Howell P."/>
            <person name="Walton C."/>
            <person name="Young S.K."/>
            <person name="Zeng Q."/>
            <person name="Gargeya S."/>
            <person name="Fitzgerald M."/>
            <person name="Haas B."/>
            <person name="Abouelleil A."/>
            <person name="Allen A.W."/>
            <person name="Alvarado L."/>
            <person name="Arachchi H.M."/>
            <person name="Berlin A.M."/>
            <person name="Chapman S.B."/>
            <person name="Gainer-Dewar J."/>
            <person name="Goldberg J."/>
            <person name="Griggs A."/>
            <person name="Gujja S."/>
            <person name="Hansen M."/>
            <person name="Howarth C."/>
            <person name="Imamovic A."/>
            <person name="Ireland A."/>
            <person name="Larimer J."/>
            <person name="McCowan C."/>
            <person name="Murphy C."/>
            <person name="Pearson M."/>
            <person name="Poon T.W."/>
            <person name="Priest M."/>
            <person name="Roberts A."/>
            <person name="Saif S."/>
            <person name="Shea T."/>
            <person name="Sisk P."/>
            <person name="Sykes S."/>
            <person name="Wortman J."/>
            <person name="Nusbaum C."/>
            <person name="Birren B."/>
        </authorList>
    </citation>
    <scope>NUCLEOTIDE SEQUENCE [LARGE SCALE GENOMIC DNA]</scope>
    <source>
        <strain evidence="9">maculatus3</strain>
    </source>
</reference>
<comment type="similarity">
    <text evidence="1 4">Belongs to the EMC2 family.</text>
</comment>
<evidence type="ECO:0000256" key="3">
    <source>
        <dbReference type="ARBA" id="ARBA00022803"/>
    </source>
</evidence>
<dbReference type="AlphaFoldDB" id="A0A182SAG7"/>
<dbReference type="FunFam" id="1.25.40.10:FF:000478">
    <property type="entry name" value="GG16802"/>
    <property type="match status" value="1"/>
</dbReference>
<keyword evidence="4" id="KW-0256">Endoplasmic reticulum</keyword>
<name>A0A182SAG7_9DIPT</name>
<dbReference type="InterPro" id="IPR039856">
    <property type="entry name" value="EMC2-like"/>
</dbReference>
<dbReference type="InterPro" id="IPR055217">
    <property type="entry name" value="TPR_EMC2"/>
</dbReference>
<organism evidence="8 9">
    <name type="scientific">Anopheles maculatus</name>
    <dbReference type="NCBI Taxonomy" id="74869"/>
    <lineage>
        <taxon>Eukaryota</taxon>
        <taxon>Metazoa</taxon>
        <taxon>Ecdysozoa</taxon>
        <taxon>Arthropoda</taxon>
        <taxon>Hexapoda</taxon>
        <taxon>Insecta</taxon>
        <taxon>Pterygota</taxon>
        <taxon>Neoptera</taxon>
        <taxon>Endopterygota</taxon>
        <taxon>Diptera</taxon>
        <taxon>Nematocera</taxon>
        <taxon>Culicoidea</taxon>
        <taxon>Culicidae</taxon>
        <taxon>Anophelinae</taxon>
        <taxon>Anopheles</taxon>
        <taxon>Anopheles maculatus group</taxon>
    </lineage>
</organism>
<sequence>MACNVDDMGWSDARNLLRKWRDDNERKSDDVMQLWDNVLSSKQSKLGNERHLVLEQVIIAALDCNRIETAEHCVSILSAEFPGSLRIQKYRSMLLEALERYDDALDELEQIIRKDETNAAPRKRKVAILKTQGRTAEAIKELCDYMKVFMSDQEGWHELCNLYLAEGEYAKAAFCMEELLLHNPHSHLIHQRLADIRYTMGGIDNIEIAKTHYCKAVKLNVNNLRALYGLFLCCGHICNSKAVVAKRKEAQKLAQWAMGQIQSRTQQTTPEPKSVLKSGKSRPAGGDEELQALEQAFGGLEVGKKHIQAN</sequence>
<dbReference type="PANTHER" id="PTHR12760">
    <property type="entry name" value="TETRATRICOPEPTIDE REPEAT PROTEIN"/>
    <property type="match status" value="1"/>
</dbReference>
<feature type="domain" description="EMC2 TPR-like" evidence="7">
    <location>
        <begin position="90"/>
        <end position="196"/>
    </location>
</feature>
<comment type="function">
    <text evidence="4">Part of the endoplasmic reticulum membrane protein complex (EMC) that enables the energy-independent insertion into endoplasmic reticulum membranes of newly synthesized membrane proteins.</text>
</comment>
<evidence type="ECO:0000256" key="5">
    <source>
        <dbReference type="SAM" id="Coils"/>
    </source>
</evidence>
<dbReference type="Pfam" id="PF22890">
    <property type="entry name" value="TPR_EMC2"/>
    <property type="match status" value="1"/>
</dbReference>
<keyword evidence="5" id="KW-0175">Coiled coil</keyword>
<evidence type="ECO:0000259" key="7">
    <source>
        <dbReference type="Pfam" id="PF22890"/>
    </source>
</evidence>
<comment type="subcellular location">
    <subcellularLocation>
        <location evidence="4">Endoplasmic reticulum membrane</location>
        <topology evidence="4">Peripheral membrane protein</topology>
        <orientation evidence="4">Cytoplasmic side</orientation>
    </subcellularLocation>
</comment>
<keyword evidence="3" id="KW-0802">TPR repeat</keyword>
<evidence type="ECO:0000313" key="9">
    <source>
        <dbReference type="Proteomes" id="UP000075901"/>
    </source>
</evidence>
<evidence type="ECO:0000256" key="4">
    <source>
        <dbReference type="RuleBase" id="RU367091"/>
    </source>
</evidence>
<dbReference type="GO" id="GO:0072546">
    <property type="term" value="C:EMC complex"/>
    <property type="evidence" value="ECO:0007669"/>
    <property type="project" value="UniProtKB-UniRule"/>
</dbReference>
<dbReference type="InterPro" id="IPR011990">
    <property type="entry name" value="TPR-like_helical_dom_sf"/>
</dbReference>
<dbReference type="Gene3D" id="1.25.40.10">
    <property type="entry name" value="Tetratricopeptide repeat domain"/>
    <property type="match status" value="1"/>
</dbReference>
<evidence type="ECO:0000256" key="2">
    <source>
        <dbReference type="ARBA" id="ARBA00022737"/>
    </source>
</evidence>
<evidence type="ECO:0000256" key="6">
    <source>
        <dbReference type="SAM" id="MobiDB-lite"/>
    </source>
</evidence>
<evidence type="ECO:0000313" key="8">
    <source>
        <dbReference type="EnsemblMetazoa" id="AMAM002891-PA"/>
    </source>
</evidence>
<keyword evidence="4" id="KW-0472">Membrane</keyword>
<dbReference type="SUPFAM" id="SSF48452">
    <property type="entry name" value="TPR-like"/>
    <property type="match status" value="1"/>
</dbReference>
<dbReference type="Proteomes" id="UP000075901">
    <property type="component" value="Unassembled WGS sequence"/>
</dbReference>
<dbReference type="VEuPathDB" id="VectorBase:AMAM002891"/>
<protein>
    <recommendedName>
        <fullName evidence="4">ER membrane protein complex subunit 2</fullName>
    </recommendedName>
</protein>